<protein>
    <submittedName>
        <fullName evidence="3">PIG-L family deacetylase</fullName>
        <ecNumber evidence="3">3.5.1.-</ecNumber>
    </submittedName>
</protein>
<dbReference type="EC" id="3.5.1.-" evidence="3"/>
<keyword evidence="4" id="KW-1185">Reference proteome</keyword>
<gene>
    <name evidence="3" type="ORF">WCD74_24660</name>
</gene>
<evidence type="ECO:0000313" key="3">
    <source>
        <dbReference type="EMBL" id="MEJ2870978.1"/>
    </source>
</evidence>
<accession>A0ABU8MUJ5</accession>
<dbReference type="Pfam" id="PF02585">
    <property type="entry name" value="PIG-L"/>
    <property type="match status" value="1"/>
</dbReference>
<dbReference type="GO" id="GO:0016787">
    <property type="term" value="F:hydrolase activity"/>
    <property type="evidence" value="ECO:0007669"/>
    <property type="project" value="UniProtKB-KW"/>
</dbReference>
<evidence type="ECO:0000313" key="4">
    <source>
        <dbReference type="Proteomes" id="UP001385809"/>
    </source>
</evidence>
<dbReference type="Gene3D" id="3.40.50.10320">
    <property type="entry name" value="LmbE-like"/>
    <property type="match status" value="1"/>
</dbReference>
<organism evidence="3 4">
    <name type="scientific">Actinomycetospora aurantiaca</name>
    <dbReference type="NCBI Taxonomy" id="3129233"/>
    <lineage>
        <taxon>Bacteria</taxon>
        <taxon>Bacillati</taxon>
        <taxon>Actinomycetota</taxon>
        <taxon>Actinomycetes</taxon>
        <taxon>Pseudonocardiales</taxon>
        <taxon>Pseudonocardiaceae</taxon>
        <taxon>Actinomycetospora</taxon>
    </lineage>
</organism>
<evidence type="ECO:0000256" key="1">
    <source>
        <dbReference type="ARBA" id="ARBA00022833"/>
    </source>
</evidence>
<keyword evidence="1" id="KW-0862">Zinc</keyword>
<dbReference type="Proteomes" id="UP001385809">
    <property type="component" value="Unassembled WGS sequence"/>
</dbReference>
<feature type="region of interest" description="Disordered" evidence="2">
    <location>
        <begin position="1"/>
        <end position="21"/>
    </location>
</feature>
<proteinExistence type="predicted"/>
<keyword evidence="3" id="KW-0378">Hydrolase</keyword>
<dbReference type="SUPFAM" id="SSF102588">
    <property type="entry name" value="LmbE-like"/>
    <property type="match status" value="1"/>
</dbReference>
<sequence length="247" mass="25634">MTVRDLTGTGTSEERWQSSGVLDELPRVDPAAVRPPGRVVVLAPHPDDETLGAGATLAAWARAGTEVAVLAVTDGEASHPGSPTLSPDELAERRVVERSEALGELGLGGARVVRAGLPDGGVGRHRSGLAAAVADLVVAGDTLLAPVVGDGHPDHDAVAEAATDASAAGVPVLRYAVWWWHWARPEEFDPAGAVAVVPDDAARRAKRAAVARFTTQVAPLSDDPADAAILPAPVLDRLLRADEVLWR</sequence>
<dbReference type="RefSeq" id="WP_337697550.1">
    <property type="nucleotide sequence ID" value="NZ_JBBEGN010000017.1"/>
</dbReference>
<dbReference type="PANTHER" id="PTHR12993">
    <property type="entry name" value="N-ACETYLGLUCOSAMINYL-PHOSPHATIDYLINOSITOL DE-N-ACETYLASE-RELATED"/>
    <property type="match status" value="1"/>
</dbReference>
<dbReference type="InterPro" id="IPR003737">
    <property type="entry name" value="GlcNAc_PI_deacetylase-related"/>
</dbReference>
<comment type="caution">
    <text evidence="3">The sequence shown here is derived from an EMBL/GenBank/DDBJ whole genome shotgun (WGS) entry which is preliminary data.</text>
</comment>
<dbReference type="EMBL" id="JBBEGN010000017">
    <property type="protein sequence ID" value="MEJ2870978.1"/>
    <property type="molecule type" value="Genomic_DNA"/>
</dbReference>
<reference evidence="3 4" key="1">
    <citation type="submission" date="2024-03" db="EMBL/GenBank/DDBJ databases">
        <title>Actinomycetospora sp. OC33-EN08, a novel actinomycete isolated from wild orchid (Aerides multiflora).</title>
        <authorList>
            <person name="Suriyachadkun C."/>
        </authorList>
    </citation>
    <scope>NUCLEOTIDE SEQUENCE [LARGE SCALE GENOMIC DNA]</scope>
    <source>
        <strain evidence="3 4">OC33-EN08</strain>
    </source>
</reference>
<dbReference type="InterPro" id="IPR024078">
    <property type="entry name" value="LmbE-like_dom_sf"/>
</dbReference>
<evidence type="ECO:0000256" key="2">
    <source>
        <dbReference type="SAM" id="MobiDB-lite"/>
    </source>
</evidence>
<dbReference type="PANTHER" id="PTHR12993:SF29">
    <property type="entry name" value="BLR3841 PROTEIN"/>
    <property type="match status" value="1"/>
</dbReference>
<name>A0ABU8MUJ5_9PSEU</name>